<name>A0A328P7Z7_9GAMM</name>
<evidence type="ECO:0000256" key="1">
    <source>
        <dbReference type="SAM" id="MobiDB-lite"/>
    </source>
</evidence>
<sequence length="159" mass="17289">MELALRLDEHRPARRPAKDVGADIRRSKRNTVYHEVTGTLTRALSVVEAFRAFANEAMATGKLAKPMASTLHQSADEAARRMRGALEHPTLASIPADLSKSLKDSIVDLETLGELALLAVSHELTPRNALHLAHGLSYTANKTAETLLRASRLFNSTVG</sequence>
<proteinExistence type="predicted"/>
<keyword evidence="3" id="KW-1185">Reference proteome</keyword>
<dbReference type="AlphaFoldDB" id="A0A328P7Z7"/>
<dbReference type="EMBL" id="NFZS01000001">
    <property type="protein sequence ID" value="RAO76434.1"/>
    <property type="molecule type" value="Genomic_DNA"/>
</dbReference>
<dbReference type="Proteomes" id="UP000248926">
    <property type="component" value="Unassembled WGS sequence"/>
</dbReference>
<gene>
    <name evidence="2" type="ORF">CA260_00380</name>
</gene>
<accession>A0A328P7Z7</accession>
<protein>
    <submittedName>
        <fullName evidence="2">Uncharacterized protein</fullName>
    </submittedName>
</protein>
<evidence type="ECO:0000313" key="3">
    <source>
        <dbReference type="Proteomes" id="UP000248926"/>
    </source>
</evidence>
<feature type="region of interest" description="Disordered" evidence="1">
    <location>
        <begin position="1"/>
        <end position="21"/>
    </location>
</feature>
<reference evidence="2 3" key="1">
    <citation type="journal article" date="2018" name="Genet. Mol. Biol.">
        <title>The genome sequence of Dyella jiangningensis FCAV SCS01 from a lignocellulose-decomposing microbial consortium metagenome reveals potential for biotechnological applications.</title>
        <authorList>
            <person name="Desiderato J.G."/>
            <person name="Alvarenga D.O."/>
            <person name="Constancio M.T.L."/>
            <person name="Alves L.M.C."/>
            <person name="Varani A.M."/>
        </authorList>
    </citation>
    <scope>NUCLEOTIDE SEQUENCE [LARGE SCALE GENOMIC DNA]</scope>
    <source>
        <strain evidence="2 3">FCAV SCS01</strain>
    </source>
</reference>
<evidence type="ECO:0000313" key="2">
    <source>
        <dbReference type="EMBL" id="RAO76434.1"/>
    </source>
</evidence>
<organism evidence="2 3">
    <name type="scientific">Dyella jiangningensis</name>
    <dbReference type="NCBI Taxonomy" id="1379159"/>
    <lineage>
        <taxon>Bacteria</taxon>
        <taxon>Pseudomonadati</taxon>
        <taxon>Pseudomonadota</taxon>
        <taxon>Gammaproteobacteria</taxon>
        <taxon>Lysobacterales</taxon>
        <taxon>Rhodanobacteraceae</taxon>
        <taxon>Dyella</taxon>
    </lineage>
</organism>
<dbReference type="RefSeq" id="WP_111980516.1">
    <property type="nucleotide sequence ID" value="NZ_NFZS01000001.1"/>
</dbReference>
<comment type="caution">
    <text evidence="2">The sequence shown here is derived from an EMBL/GenBank/DDBJ whole genome shotgun (WGS) entry which is preliminary data.</text>
</comment>